<dbReference type="AlphaFoldDB" id="X0TRV1"/>
<organism evidence="1">
    <name type="scientific">marine sediment metagenome</name>
    <dbReference type="NCBI Taxonomy" id="412755"/>
    <lineage>
        <taxon>unclassified sequences</taxon>
        <taxon>metagenomes</taxon>
        <taxon>ecological metagenomes</taxon>
    </lineage>
</organism>
<accession>X0TRV1</accession>
<feature type="non-terminal residue" evidence="1">
    <location>
        <position position="1"/>
    </location>
</feature>
<dbReference type="EMBL" id="BARS01017258">
    <property type="protein sequence ID" value="GAF95939.1"/>
    <property type="molecule type" value="Genomic_DNA"/>
</dbReference>
<evidence type="ECO:0000313" key="1">
    <source>
        <dbReference type="EMBL" id="GAF95939.1"/>
    </source>
</evidence>
<gene>
    <name evidence="1" type="ORF">S01H1_28257</name>
</gene>
<feature type="non-terminal residue" evidence="1">
    <location>
        <position position="279"/>
    </location>
</feature>
<name>X0TRV1_9ZZZZ</name>
<comment type="caution">
    <text evidence="1">The sequence shown here is derived from an EMBL/GenBank/DDBJ whole genome shotgun (WGS) entry which is preliminary data.</text>
</comment>
<reference evidence="1" key="1">
    <citation type="journal article" date="2014" name="Front. Microbiol.">
        <title>High frequency of phylogenetically diverse reductive dehalogenase-homologous genes in deep subseafloor sedimentary metagenomes.</title>
        <authorList>
            <person name="Kawai M."/>
            <person name="Futagami T."/>
            <person name="Toyoda A."/>
            <person name="Takaki Y."/>
            <person name="Nishi S."/>
            <person name="Hori S."/>
            <person name="Arai W."/>
            <person name="Tsubouchi T."/>
            <person name="Morono Y."/>
            <person name="Uchiyama I."/>
            <person name="Ito T."/>
            <person name="Fujiyama A."/>
            <person name="Inagaki F."/>
            <person name="Takami H."/>
        </authorList>
    </citation>
    <scope>NUCLEOTIDE SEQUENCE</scope>
    <source>
        <strain evidence="1">Expedition CK06-06</strain>
    </source>
</reference>
<sequence length="279" mass="30975">FSFSHLLKDEGNASRSTMYDNPALRAAEETFDVFDFDTIHACEYLGITPMNPWSGDEVPCLDNFHTRYEFGRAKFNTSPEESSFYDESLAPNQQGRVINGFRVDFDHTLDANDVIDVKGAVLFAVRGEDVAYSLEGSYEILGGQSDIHEYDFHVELLELRFLYPELDGWERFGWVPLVAERKSLGTTILVTPTPWGGVTTSTVPLNASDIQYSLGTSTDCPKCDEGVSKYTGILKQNRTYKLSYRAFGGRNIEAADPVFPSGGVALVVPEPSSNLMAFA</sequence>
<proteinExistence type="predicted"/>
<protein>
    <submittedName>
        <fullName evidence="1">Uncharacterized protein</fullName>
    </submittedName>
</protein>